<proteinExistence type="predicted"/>
<reference evidence="2 3" key="1">
    <citation type="submission" date="2015-03" db="EMBL/GenBank/DDBJ databases">
        <title>Draft genome sequences of two protease-producing strains of Arsukibacterium isolated from two cold and alkaline environments.</title>
        <authorList>
            <person name="Lylloff J.E."/>
            <person name="Skov L.B."/>
            <person name="Jepsen M."/>
            <person name="Hallin P.F."/>
            <person name="Sorensen S.J."/>
            <person name="Stougaard P."/>
            <person name="Glaring M.A."/>
        </authorList>
    </citation>
    <scope>NUCLEOTIDE SEQUENCE [LARGE SCALE GENOMIC DNA]</scope>
    <source>
        <strain evidence="2 3">GCM72</strain>
    </source>
</reference>
<organism evidence="2 3">
    <name type="scientific">Arsukibacterium ikkense</name>
    <dbReference type="NCBI Taxonomy" id="336831"/>
    <lineage>
        <taxon>Bacteria</taxon>
        <taxon>Pseudomonadati</taxon>
        <taxon>Pseudomonadota</taxon>
        <taxon>Gammaproteobacteria</taxon>
        <taxon>Chromatiales</taxon>
        <taxon>Chromatiaceae</taxon>
        <taxon>Arsukibacterium</taxon>
    </lineage>
</organism>
<evidence type="ECO:0008006" key="4">
    <source>
        <dbReference type="Google" id="ProtNLM"/>
    </source>
</evidence>
<keyword evidence="1" id="KW-0812">Transmembrane</keyword>
<dbReference type="AlphaFoldDB" id="A0A0M2V1P7"/>
<dbReference type="Proteomes" id="UP000034228">
    <property type="component" value="Unassembled WGS sequence"/>
</dbReference>
<name>A0A0M2V1P7_9GAMM</name>
<keyword evidence="1" id="KW-1133">Transmembrane helix</keyword>
<evidence type="ECO:0000313" key="2">
    <source>
        <dbReference type="EMBL" id="KKO44289.1"/>
    </source>
</evidence>
<dbReference type="EMBL" id="LAHO01000018">
    <property type="protein sequence ID" value="KKO44289.1"/>
    <property type="molecule type" value="Genomic_DNA"/>
</dbReference>
<feature type="transmembrane region" description="Helical" evidence="1">
    <location>
        <begin position="29"/>
        <end position="53"/>
    </location>
</feature>
<feature type="transmembrane region" description="Helical" evidence="1">
    <location>
        <begin position="59"/>
        <end position="77"/>
    </location>
</feature>
<dbReference type="PATRIC" id="fig|336831.14.peg.2141"/>
<dbReference type="STRING" id="336831.WG68_16785"/>
<gene>
    <name evidence="2" type="ORF">WG68_16785</name>
</gene>
<evidence type="ECO:0000256" key="1">
    <source>
        <dbReference type="SAM" id="Phobius"/>
    </source>
</evidence>
<comment type="caution">
    <text evidence="2">The sequence shown here is derived from an EMBL/GenBank/DDBJ whole genome shotgun (WGS) entry which is preliminary data.</text>
</comment>
<evidence type="ECO:0000313" key="3">
    <source>
        <dbReference type="Proteomes" id="UP000034228"/>
    </source>
</evidence>
<dbReference type="OrthoDB" id="5768524at2"/>
<protein>
    <recommendedName>
        <fullName evidence="4">DUF4231 domain-containing protein</fullName>
    </recommendedName>
</protein>
<accession>A0A0M2V1P7</accession>
<sequence length="136" mass="15593">MKNVEEKSAIVAEIEREITARYRYSKFDFLLNHLLLLVVVLASSYPAFAQIFGDGQTKLSAAIAAIPAFVLLFQRTFKWEQRGEWHWDYRRRLIAILREVRDQGLADSEASKKLNLLEEELAGSFPGVNHPASKEK</sequence>
<keyword evidence="3" id="KW-1185">Reference proteome</keyword>
<keyword evidence="1" id="KW-0472">Membrane</keyword>
<dbReference type="RefSeq" id="WP_046558879.1">
    <property type="nucleotide sequence ID" value="NZ_LAHO01000018.1"/>
</dbReference>